<feature type="region of interest" description="Disordered" evidence="1">
    <location>
        <begin position="1"/>
        <end position="24"/>
    </location>
</feature>
<accession>A0A8H6YE78</accession>
<dbReference type="SUPFAM" id="SSF52047">
    <property type="entry name" value="RNI-like"/>
    <property type="match status" value="1"/>
</dbReference>
<sequence length="421" mass="47153">MAMNGGSVRASLAEQTDRTRRNSKTDITQFIEESELKITSLESQLSTLRDRERSCVDAPQDIFSQIDTLVGLRDRESACVDSLRYIISPIRTLPIELLVEIFEFAIGGWTIIEHVFKNASRLRYLDFESCPFWLFSRLVECRLDSLEELQLGWAGSNDKTATSPELTMAPYLRKLSLILDMFSFPGHKSPTSGLNPTLSILPSISLPNAQHSPLQRYAFPDGVHLDTLSLNVECLEYLTRFLGAVSAPALEALYLDFLRMQDTQMQSAAPLISFLIHSPNITQLKIQAGLCAPPAHELIDTLRHTPGLTHLELSLLSNISLDDTLLEALFCKDGIAPLVPHLHSFGLFWPIKKDQFTLEALERMLVSRWQANDQITSGSPAVASWRYVGLDKNSPGAFLDSLRHKGLPVEATGYLPWPEYI</sequence>
<dbReference type="Gene3D" id="3.80.10.10">
    <property type="entry name" value="Ribonuclease Inhibitor"/>
    <property type="match status" value="1"/>
</dbReference>
<evidence type="ECO:0000313" key="3">
    <source>
        <dbReference type="Proteomes" id="UP000623467"/>
    </source>
</evidence>
<organism evidence="2 3">
    <name type="scientific">Mycena sanguinolenta</name>
    <dbReference type="NCBI Taxonomy" id="230812"/>
    <lineage>
        <taxon>Eukaryota</taxon>
        <taxon>Fungi</taxon>
        <taxon>Dikarya</taxon>
        <taxon>Basidiomycota</taxon>
        <taxon>Agaricomycotina</taxon>
        <taxon>Agaricomycetes</taxon>
        <taxon>Agaricomycetidae</taxon>
        <taxon>Agaricales</taxon>
        <taxon>Marasmiineae</taxon>
        <taxon>Mycenaceae</taxon>
        <taxon>Mycena</taxon>
    </lineage>
</organism>
<dbReference type="InterPro" id="IPR032675">
    <property type="entry name" value="LRR_dom_sf"/>
</dbReference>
<comment type="caution">
    <text evidence="2">The sequence shown here is derived from an EMBL/GenBank/DDBJ whole genome shotgun (WGS) entry which is preliminary data.</text>
</comment>
<name>A0A8H6YE78_9AGAR</name>
<dbReference type="EMBL" id="JACAZH010000010">
    <property type="protein sequence ID" value="KAF7357527.1"/>
    <property type="molecule type" value="Genomic_DNA"/>
</dbReference>
<gene>
    <name evidence="2" type="ORF">MSAN_01349000</name>
</gene>
<protein>
    <submittedName>
        <fullName evidence="2">Uncharacterized protein</fullName>
    </submittedName>
</protein>
<keyword evidence="3" id="KW-1185">Reference proteome</keyword>
<evidence type="ECO:0000256" key="1">
    <source>
        <dbReference type="SAM" id="MobiDB-lite"/>
    </source>
</evidence>
<proteinExistence type="predicted"/>
<dbReference type="OrthoDB" id="3365698at2759"/>
<dbReference type="Proteomes" id="UP000623467">
    <property type="component" value="Unassembled WGS sequence"/>
</dbReference>
<reference evidence="2" key="1">
    <citation type="submission" date="2020-05" db="EMBL/GenBank/DDBJ databases">
        <title>Mycena genomes resolve the evolution of fungal bioluminescence.</title>
        <authorList>
            <person name="Tsai I.J."/>
        </authorList>
    </citation>
    <scope>NUCLEOTIDE SEQUENCE</scope>
    <source>
        <strain evidence="2">160909Yilan</strain>
    </source>
</reference>
<evidence type="ECO:0000313" key="2">
    <source>
        <dbReference type="EMBL" id="KAF7357527.1"/>
    </source>
</evidence>
<dbReference type="AlphaFoldDB" id="A0A8H6YE78"/>
<feature type="compositionally biased region" description="Basic and acidic residues" evidence="1">
    <location>
        <begin position="15"/>
        <end position="24"/>
    </location>
</feature>